<evidence type="ECO:0000256" key="1">
    <source>
        <dbReference type="ARBA" id="ARBA00006745"/>
    </source>
</evidence>
<gene>
    <name evidence="6" type="ORF">DL347_05505</name>
</gene>
<dbReference type="SUPFAM" id="SSF51556">
    <property type="entry name" value="Metallo-dependent hydrolases"/>
    <property type="match status" value="1"/>
</dbReference>
<proteinExistence type="inferred from homology"/>
<dbReference type="PANTHER" id="PTHR43794:SF11">
    <property type="entry name" value="AMIDOHYDROLASE-RELATED DOMAIN-CONTAINING PROTEIN"/>
    <property type="match status" value="1"/>
</dbReference>
<reference evidence="6 7" key="1">
    <citation type="submission" date="2018-07" db="EMBL/GenBank/DDBJ databases">
        <title>Draft Genome Sequence of Pseudomonas fluorescens AHK-1 associated with canker disease of kiwifruit.</title>
        <authorList>
            <person name="Wu Z."/>
        </authorList>
    </citation>
    <scope>NUCLEOTIDE SEQUENCE [LARGE SCALE GENOMIC DNA]</scope>
    <source>
        <strain evidence="6 7">AHK-1</strain>
    </source>
</reference>
<dbReference type="Pfam" id="PF01979">
    <property type="entry name" value="Amidohydro_1"/>
    <property type="match status" value="1"/>
</dbReference>
<dbReference type="GO" id="GO:0019239">
    <property type="term" value="F:deaminase activity"/>
    <property type="evidence" value="ECO:0007669"/>
    <property type="project" value="UniProtKB-ARBA"/>
</dbReference>
<dbReference type="InterPro" id="IPR032466">
    <property type="entry name" value="Metal_Hydrolase"/>
</dbReference>
<dbReference type="PANTHER" id="PTHR43794">
    <property type="entry name" value="AMINOHYDROLASE SSNA-RELATED"/>
    <property type="match status" value="1"/>
</dbReference>
<dbReference type="Gene3D" id="2.30.40.10">
    <property type="entry name" value="Urease, subunit C, domain 1"/>
    <property type="match status" value="1"/>
</dbReference>
<evidence type="ECO:0000256" key="4">
    <source>
        <dbReference type="ARBA" id="ARBA00022833"/>
    </source>
</evidence>
<keyword evidence="4" id="KW-0862">Zinc</keyword>
<dbReference type="NCBIfam" id="NF006549">
    <property type="entry name" value="PRK09045.1"/>
    <property type="match status" value="1"/>
</dbReference>
<dbReference type="InterPro" id="IPR050287">
    <property type="entry name" value="MTA/SAH_deaminase"/>
</dbReference>
<dbReference type="AlphaFoldDB" id="A0A7Z6QR36"/>
<keyword evidence="3 6" id="KW-0378">Hydrolase</keyword>
<feature type="domain" description="Amidohydrolase-related" evidence="5">
    <location>
        <begin position="64"/>
        <end position="412"/>
    </location>
</feature>
<dbReference type="EMBL" id="QRBA01000002">
    <property type="protein sequence ID" value="RDS92629.1"/>
    <property type="molecule type" value="Genomic_DNA"/>
</dbReference>
<evidence type="ECO:0000259" key="5">
    <source>
        <dbReference type="Pfam" id="PF01979"/>
    </source>
</evidence>
<dbReference type="Proteomes" id="UP000255541">
    <property type="component" value="Unassembled WGS sequence"/>
</dbReference>
<dbReference type="Gene3D" id="3.20.20.140">
    <property type="entry name" value="Metal-dependent hydrolases"/>
    <property type="match status" value="1"/>
</dbReference>
<dbReference type="InterPro" id="IPR006680">
    <property type="entry name" value="Amidohydro-rel"/>
</dbReference>
<keyword evidence="2" id="KW-0479">Metal-binding</keyword>
<comment type="caution">
    <text evidence="6">The sequence shown here is derived from an EMBL/GenBank/DDBJ whole genome shotgun (WGS) entry which is preliminary data.</text>
</comment>
<sequence length="443" mass="47731">MTSTAAPLDLLLLPTWLVPVEPAGVVLKDHGVGIRNGRIAFIGPRAAALKLSAAEVRELPGMLLSPGLINAHGHAAMSLFRGLADDLPLMTWLEKHIWPAEAKWVDEAFVRDGTDLAIAEQLKGGITCFSDMYFYPKVASDCVHNSGMRAQIAIPILDFPIPGAGTADEAIRQGIELFGDLKHHPRIKITFGPHAPYTVCDANLEKIRVIAEELDAAIHMHVHETAFEVQQSVEQTGERPLARLGRLGLLGPRFQAVHMTQISEDDLALLVESNTSVIHCPESNLKLASGFCPVERLWQAGVNVAIGTDGAASNNDLDLLGETRTAAMLAKAVAGSATALDAHRALRMATLNGARAMGLESEIGSLEVGKAADMVAFDLTGLAQQPIYDPVSQLIYATGRDCVKHLWVAGKQLLDDRQLTRMDEQQLTATAIAWGKRISGHTE</sequence>
<name>A0A7Z6QR36_PSEFL</name>
<dbReference type="RefSeq" id="WP_115486004.1">
    <property type="nucleotide sequence ID" value="NZ_QRBA01000002.1"/>
</dbReference>
<evidence type="ECO:0000313" key="6">
    <source>
        <dbReference type="EMBL" id="RDS92629.1"/>
    </source>
</evidence>
<dbReference type="CDD" id="cd01298">
    <property type="entry name" value="ATZ_TRZ_like"/>
    <property type="match status" value="1"/>
</dbReference>
<accession>A0A7Z6QR36</accession>
<evidence type="ECO:0000313" key="7">
    <source>
        <dbReference type="Proteomes" id="UP000255541"/>
    </source>
</evidence>
<comment type="similarity">
    <text evidence="1">Belongs to the metallo-dependent hydrolases superfamily. ATZ/TRZ family.</text>
</comment>
<evidence type="ECO:0000256" key="2">
    <source>
        <dbReference type="ARBA" id="ARBA00022723"/>
    </source>
</evidence>
<evidence type="ECO:0000256" key="3">
    <source>
        <dbReference type="ARBA" id="ARBA00022801"/>
    </source>
</evidence>
<dbReference type="GO" id="GO:0016814">
    <property type="term" value="F:hydrolase activity, acting on carbon-nitrogen (but not peptide) bonds, in cyclic amidines"/>
    <property type="evidence" value="ECO:0007669"/>
    <property type="project" value="UniProtKB-ARBA"/>
</dbReference>
<protein>
    <submittedName>
        <fullName evidence="6">TRZ/ATZ family hydrolase</fullName>
    </submittedName>
</protein>
<dbReference type="SUPFAM" id="SSF51338">
    <property type="entry name" value="Composite domain of metallo-dependent hydrolases"/>
    <property type="match status" value="1"/>
</dbReference>
<dbReference type="GO" id="GO:0046872">
    <property type="term" value="F:metal ion binding"/>
    <property type="evidence" value="ECO:0007669"/>
    <property type="project" value="UniProtKB-KW"/>
</dbReference>
<organism evidence="6 7">
    <name type="scientific">Pseudomonas fluorescens</name>
    <dbReference type="NCBI Taxonomy" id="294"/>
    <lineage>
        <taxon>Bacteria</taxon>
        <taxon>Pseudomonadati</taxon>
        <taxon>Pseudomonadota</taxon>
        <taxon>Gammaproteobacteria</taxon>
        <taxon>Pseudomonadales</taxon>
        <taxon>Pseudomonadaceae</taxon>
        <taxon>Pseudomonas</taxon>
    </lineage>
</organism>
<dbReference type="InterPro" id="IPR011059">
    <property type="entry name" value="Metal-dep_hydrolase_composite"/>
</dbReference>
<dbReference type="FunFam" id="3.20.20.140:FF:000014">
    <property type="entry name" value="5-methylthioadenosine/S-adenosylhomocysteine deaminase"/>
    <property type="match status" value="1"/>
</dbReference>